<dbReference type="InterPro" id="IPR010982">
    <property type="entry name" value="Lambda_DNA-bd_dom_sf"/>
</dbReference>
<dbReference type="GO" id="GO:0003677">
    <property type="term" value="F:DNA binding"/>
    <property type="evidence" value="ECO:0007669"/>
    <property type="project" value="UniProtKB-KW"/>
</dbReference>
<reference evidence="2 3" key="1">
    <citation type="submission" date="2009-01" db="EMBL/GenBank/DDBJ databases">
        <authorList>
            <person name="Qin X."/>
            <person name="Bachman B."/>
            <person name="Battles P."/>
            <person name="Bell A."/>
            <person name="Bess C."/>
            <person name="Bickham C."/>
            <person name="Chaboub L."/>
            <person name="Chen D."/>
            <person name="Coyle M."/>
            <person name="Deiros D.R."/>
            <person name="Dinh H."/>
            <person name="Forbes L."/>
            <person name="Fowler G."/>
            <person name="Francisco L."/>
            <person name="Fu Q."/>
            <person name="Gubbala S."/>
            <person name="Hale W."/>
            <person name="Han Y."/>
            <person name="Hemphill L."/>
            <person name="Highlander S.K."/>
            <person name="Hirani K."/>
            <person name="Hogues M."/>
            <person name="Jackson L."/>
            <person name="Jakkamsetti A."/>
            <person name="Javaid M."/>
            <person name="Jiang H."/>
            <person name="Korchina V."/>
            <person name="Kovar C."/>
            <person name="Lara F."/>
            <person name="Lee S."/>
            <person name="Mata R."/>
            <person name="Mathew T."/>
            <person name="Moen C."/>
            <person name="Morales K."/>
            <person name="Munidasa M."/>
            <person name="Nazareth L."/>
            <person name="Ngo R."/>
            <person name="Nguyen L."/>
            <person name="Okwuonu G."/>
            <person name="Ongeri F."/>
            <person name="Patil S."/>
            <person name="Petrosino J."/>
            <person name="Pham C."/>
            <person name="Pham P."/>
            <person name="Pu L.-L."/>
            <person name="Puazo M."/>
            <person name="Raj R."/>
            <person name="Reid J."/>
            <person name="Rouhana J."/>
            <person name="Saada N."/>
            <person name="Shang Y."/>
            <person name="Simmons D."/>
            <person name="Thornton R."/>
            <person name="Warren J."/>
            <person name="Weissenberger G."/>
            <person name="Zhang J."/>
            <person name="Zhang L."/>
            <person name="Zhou C."/>
            <person name="Zhu D."/>
            <person name="Muzny D."/>
            <person name="Worley K."/>
            <person name="Gibbs R."/>
        </authorList>
    </citation>
    <scope>NUCLEOTIDE SEQUENCE [LARGE SCALE GENOMIC DNA]</scope>
    <source>
        <strain evidence="2 3">DSM 16047</strain>
    </source>
</reference>
<dbReference type="eggNOG" id="COG1396">
    <property type="taxonomic scope" value="Bacteria"/>
</dbReference>
<protein>
    <submittedName>
        <fullName evidence="2">DNA-binding helix-turn-helix protein</fullName>
    </submittedName>
</protein>
<name>C2EP03_9LACO</name>
<dbReference type="Pfam" id="PF01381">
    <property type="entry name" value="HTH_3"/>
    <property type="match status" value="1"/>
</dbReference>
<dbReference type="EMBL" id="ACGU01000064">
    <property type="protein sequence ID" value="EEJ71786.1"/>
    <property type="molecule type" value="Genomic_DNA"/>
</dbReference>
<gene>
    <name evidence="2" type="ORF">HMPREF0548_1399</name>
</gene>
<feature type="domain" description="HTH cro/C1-type" evidence="1">
    <location>
        <begin position="7"/>
        <end position="60"/>
    </location>
</feature>
<accession>C2EP03</accession>
<proteinExistence type="predicted"/>
<sequence length="279" mass="32649">MTIGELLKEKRLAENKTQKEWAGNIISTSYYAKVEKNQHRIAAEDLLALLKHNDISTTDFFKELEDKKDDFHKELNSLTKISIDAVYHSDIGRIKEVIRTIEKLDVPLKQKEAFILVHKGFIELVKEDLNDNYQPDKNVIRALKDKIFSIPNFTRFKLELYTNFMTFYDYKTNIMLTNQIIHKIDQFNNDKELLAITGILSNLLSQLLEEKHYKEALPFLKIADKLPAIPDLYLPKTYIALQKYLIDYHFNKKQEDLDKAKTIIKTYQITGLEDFGKSA</sequence>
<dbReference type="InterPro" id="IPR001387">
    <property type="entry name" value="Cro/C1-type_HTH"/>
</dbReference>
<dbReference type="PANTHER" id="PTHR37038">
    <property type="entry name" value="TRANSCRIPTIONAL REGULATOR-RELATED"/>
    <property type="match status" value="1"/>
</dbReference>
<evidence type="ECO:0000313" key="3">
    <source>
        <dbReference type="Proteomes" id="UP000005583"/>
    </source>
</evidence>
<dbReference type="NCBIfam" id="TIGR01716">
    <property type="entry name" value="RGG_Cterm"/>
    <property type="match status" value="1"/>
</dbReference>
<dbReference type="STRING" id="525365.HMPREF0548_1399"/>
<comment type="caution">
    <text evidence="2">The sequence shown here is derived from an EMBL/GenBank/DDBJ whole genome shotgun (WGS) entry which is preliminary data.</text>
</comment>
<dbReference type="HOGENOM" id="CLU_072045_3_0_9"/>
<dbReference type="RefSeq" id="WP_007125894.1">
    <property type="nucleotide sequence ID" value="NZ_AZFO01000008.1"/>
</dbReference>
<organism evidence="2 3">
    <name type="scientific">Lactobacillus ultunensis DSM 16047</name>
    <dbReference type="NCBI Taxonomy" id="525365"/>
    <lineage>
        <taxon>Bacteria</taxon>
        <taxon>Bacillati</taxon>
        <taxon>Bacillota</taxon>
        <taxon>Bacilli</taxon>
        <taxon>Lactobacillales</taxon>
        <taxon>Lactobacillaceae</taxon>
        <taxon>Lactobacillus</taxon>
    </lineage>
</organism>
<dbReference type="InterPro" id="IPR010057">
    <property type="entry name" value="Transcription_activator_Rgg_C"/>
</dbReference>
<keyword evidence="3" id="KW-1185">Reference proteome</keyword>
<dbReference type="SUPFAM" id="SSF47413">
    <property type="entry name" value="lambda repressor-like DNA-binding domains"/>
    <property type="match status" value="1"/>
</dbReference>
<dbReference type="Gene3D" id="1.25.40.400">
    <property type="match status" value="1"/>
</dbReference>
<evidence type="ECO:0000259" key="1">
    <source>
        <dbReference type="PROSITE" id="PS50943"/>
    </source>
</evidence>
<dbReference type="Proteomes" id="UP000005583">
    <property type="component" value="Unassembled WGS sequence"/>
</dbReference>
<dbReference type="CDD" id="cd00093">
    <property type="entry name" value="HTH_XRE"/>
    <property type="match status" value="1"/>
</dbReference>
<evidence type="ECO:0000313" key="2">
    <source>
        <dbReference type="EMBL" id="EEJ71786.1"/>
    </source>
</evidence>
<dbReference type="PROSITE" id="PS50943">
    <property type="entry name" value="HTH_CROC1"/>
    <property type="match status" value="1"/>
</dbReference>
<dbReference type="SMART" id="SM00530">
    <property type="entry name" value="HTH_XRE"/>
    <property type="match status" value="1"/>
</dbReference>
<dbReference type="AlphaFoldDB" id="C2EP03"/>
<dbReference type="InterPro" id="IPR053163">
    <property type="entry name" value="HTH-type_regulator_Rgg"/>
</dbReference>
<keyword evidence="2" id="KW-0238">DNA-binding</keyword>
<dbReference type="OrthoDB" id="2321511at2"/>
<dbReference type="Gene3D" id="1.10.260.40">
    <property type="entry name" value="lambda repressor-like DNA-binding domains"/>
    <property type="match status" value="1"/>
</dbReference>
<dbReference type="Pfam" id="PF21259">
    <property type="entry name" value="Rgg_C"/>
    <property type="match status" value="1"/>
</dbReference>
<dbReference type="PATRIC" id="fig|525365.8.peg.2106"/>